<evidence type="ECO:0000313" key="14">
    <source>
        <dbReference type="Proteomes" id="UP000675781"/>
    </source>
</evidence>
<dbReference type="PANTHER" id="PTHR11907">
    <property type="entry name" value="AMIDOPHOSPHORIBOSYLTRANSFERASE"/>
    <property type="match status" value="1"/>
</dbReference>
<name>A0A941EIX7_9ACTN</name>
<sequence length="498" mass="53732">MKRPDGRLTHDILPDEDKHPNDACGVFGVWAPGEEVAKLAYFGLYALQHRGQESAGIAASNGSQILVYKDMGLVSQVFDEQTLASLRGHLAVGHTRYSTTGSSVWENAQPTFRATPHGAIALGHNGNLTNTAELGELVGAARANGEVIGKDRGATSDSDLMTDLLASRSELSLEDAAMQVLPQLRGAFSLVFMDETTLYATRDPQGIRPLVLGRLERGWAVASETAALDIVGATFIREIEPGELIVIDEDGLRSHHWAKPEPKGCVFEYVYLARPDTTIAGRSVNASRLAMGRRLAVEHPVEADLVIPTPESGTPAAIGYAEQSGIAFGHGLVKNAYVGRTFIQPSQTIRQLGIRLKLNPLREVIEGKRLVVVDDTIVRGNTQRAVIKMLREAGAAEIHLRISAPPVKWPCFYGIDFATRAELIANGLSVDEIAHSMGADSLGYISLEGMIEATTIPAERLCRACFDGFYPVELPDPERLGKHLLEVPASAASPLARP</sequence>
<dbReference type="CDD" id="cd00715">
    <property type="entry name" value="GPATase_N"/>
    <property type="match status" value="1"/>
</dbReference>
<dbReference type="GO" id="GO:0051539">
    <property type="term" value="F:4 iron, 4 sulfur cluster binding"/>
    <property type="evidence" value="ECO:0007669"/>
    <property type="project" value="UniProtKB-KW"/>
</dbReference>
<dbReference type="GO" id="GO:0000287">
    <property type="term" value="F:magnesium ion binding"/>
    <property type="evidence" value="ECO:0007669"/>
    <property type="project" value="UniProtKB-UniRule"/>
</dbReference>
<dbReference type="PROSITE" id="PS51278">
    <property type="entry name" value="GATASE_TYPE_2"/>
    <property type="match status" value="1"/>
</dbReference>
<dbReference type="EC" id="2.4.2.14" evidence="7"/>
<evidence type="ECO:0000256" key="10">
    <source>
        <dbReference type="PIRSR" id="PIRSR000485-2"/>
    </source>
</evidence>
<keyword evidence="7" id="KW-0004">4Fe-4S</keyword>
<dbReference type="SUPFAM" id="SSF53271">
    <property type="entry name" value="PRTase-like"/>
    <property type="match status" value="1"/>
</dbReference>
<dbReference type="InterPro" id="IPR029057">
    <property type="entry name" value="PRTase-like"/>
</dbReference>
<feature type="binding site" evidence="7 10">
    <location>
        <position position="374"/>
    </location>
    <ligand>
        <name>Mg(2+)</name>
        <dbReference type="ChEBI" id="CHEBI:18420"/>
    </ligand>
</feature>
<comment type="similarity">
    <text evidence="2 7 8">In the C-terminal section; belongs to the purine/pyrimidine phosphoribosyltransferase family.</text>
</comment>
<evidence type="ECO:0000256" key="2">
    <source>
        <dbReference type="ARBA" id="ARBA00010138"/>
    </source>
</evidence>
<feature type="domain" description="Glutamine amidotransferase type-2" evidence="12">
    <location>
        <begin position="24"/>
        <end position="250"/>
    </location>
</feature>
<keyword evidence="7 11" id="KW-0408">Iron</keyword>
<reference evidence="13" key="1">
    <citation type="submission" date="2021-04" db="EMBL/GenBank/DDBJ databases">
        <title>Genome based classification of Actinospica acidithermotolerans sp. nov., an actinobacterium isolated from an Indonesian hot spring.</title>
        <authorList>
            <person name="Kusuma A.B."/>
            <person name="Putra K.E."/>
            <person name="Nafisah S."/>
            <person name="Loh J."/>
            <person name="Nouioui I."/>
            <person name="Goodfellow M."/>
        </authorList>
    </citation>
    <scope>NUCLEOTIDE SEQUENCE</scope>
    <source>
        <strain evidence="13">CSCA 57</strain>
    </source>
</reference>
<dbReference type="InterPro" id="IPR017932">
    <property type="entry name" value="GATase_2_dom"/>
</dbReference>
<evidence type="ECO:0000259" key="12">
    <source>
        <dbReference type="PROSITE" id="PS51278"/>
    </source>
</evidence>
<keyword evidence="4 7" id="KW-0808">Transferase</keyword>
<evidence type="ECO:0000256" key="5">
    <source>
        <dbReference type="ARBA" id="ARBA00022755"/>
    </source>
</evidence>
<proteinExistence type="inferred from homology"/>
<accession>A0A941EIX7</accession>
<dbReference type="EMBL" id="JAGSOG010000028">
    <property type="protein sequence ID" value="MBR7833360.1"/>
    <property type="molecule type" value="Genomic_DNA"/>
</dbReference>
<dbReference type="Gene3D" id="3.60.20.10">
    <property type="entry name" value="Glutamine Phosphoribosylpyrophosphate, subunit 1, domain 1"/>
    <property type="match status" value="1"/>
</dbReference>
<dbReference type="PIRSF" id="PIRSF000485">
    <property type="entry name" value="Amd_phspho_trans"/>
    <property type="match status" value="1"/>
</dbReference>
<comment type="cofactor">
    <cofactor evidence="7 11">
        <name>[4Fe-4S] cluster</name>
        <dbReference type="ChEBI" id="CHEBI:49883"/>
    </cofactor>
    <text evidence="7 11">Binds 1 [4Fe-4S] cluster per subunit.</text>
</comment>
<dbReference type="Gene3D" id="3.40.50.2020">
    <property type="match status" value="1"/>
</dbReference>
<evidence type="ECO:0000256" key="9">
    <source>
        <dbReference type="PIRSR" id="PIRSR000485-1"/>
    </source>
</evidence>
<keyword evidence="3 7" id="KW-0328">Glycosyltransferase</keyword>
<keyword evidence="14" id="KW-1185">Reference proteome</keyword>
<feature type="active site" description="Nucleophile" evidence="7 9">
    <location>
        <position position="24"/>
    </location>
</feature>
<evidence type="ECO:0000256" key="1">
    <source>
        <dbReference type="ARBA" id="ARBA00005209"/>
    </source>
</evidence>
<dbReference type="InterPro" id="IPR000836">
    <property type="entry name" value="PRTase_dom"/>
</dbReference>
<dbReference type="InterPro" id="IPR035584">
    <property type="entry name" value="PurF_N"/>
</dbReference>
<dbReference type="NCBIfam" id="TIGR01134">
    <property type="entry name" value="purF"/>
    <property type="match status" value="1"/>
</dbReference>
<keyword evidence="7 10" id="KW-0479">Metal-binding</keyword>
<dbReference type="HAMAP" id="MF_01931">
    <property type="entry name" value="PurF"/>
    <property type="match status" value="1"/>
</dbReference>
<evidence type="ECO:0000256" key="3">
    <source>
        <dbReference type="ARBA" id="ARBA00022676"/>
    </source>
</evidence>
<dbReference type="GO" id="GO:0004044">
    <property type="term" value="F:amidophosphoribosyltransferase activity"/>
    <property type="evidence" value="ECO:0007669"/>
    <property type="project" value="UniProtKB-UniRule"/>
</dbReference>
<dbReference type="CDD" id="cd06223">
    <property type="entry name" value="PRTases_typeI"/>
    <property type="match status" value="1"/>
</dbReference>
<dbReference type="AlphaFoldDB" id="A0A941EIX7"/>
<dbReference type="Proteomes" id="UP000675781">
    <property type="component" value="Unassembled WGS sequence"/>
</dbReference>
<organism evidence="13 14">
    <name type="scientific">Actinospica durhamensis</name>
    <dbReference type="NCBI Taxonomy" id="1508375"/>
    <lineage>
        <taxon>Bacteria</taxon>
        <taxon>Bacillati</taxon>
        <taxon>Actinomycetota</taxon>
        <taxon>Actinomycetes</taxon>
        <taxon>Catenulisporales</taxon>
        <taxon>Actinospicaceae</taxon>
        <taxon>Actinospica</taxon>
    </lineage>
</organism>
<dbReference type="Pfam" id="PF13522">
    <property type="entry name" value="GATase_6"/>
    <property type="match status" value="1"/>
</dbReference>
<dbReference type="SUPFAM" id="SSF56235">
    <property type="entry name" value="N-terminal nucleophile aminohydrolases (Ntn hydrolases)"/>
    <property type="match status" value="1"/>
</dbReference>
<evidence type="ECO:0000256" key="6">
    <source>
        <dbReference type="ARBA" id="ARBA00022962"/>
    </source>
</evidence>
<evidence type="ECO:0000256" key="4">
    <source>
        <dbReference type="ARBA" id="ARBA00022679"/>
    </source>
</evidence>
<evidence type="ECO:0000256" key="8">
    <source>
        <dbReference type="PIRNR" id="PIRNR000485"/>
    </source>
</evidence>
<comment type="pathway">
    <text evidence="1 7 8">Purine metabolism; IMP biosynthesis via de novo pathway; N(1)-(5-phospho-D-ribosyl)glycinamide from 5-phospho-alpha-D-ribose 1-diphosphate: step 1/2.</text>
</comment>
<dbReference type="GO" id="GO:0006189">
    <property type="term" value="P:'de novo' IMP biosynthetic process"/>
    <property type="evidence" value="ECO:0007669"/>
    <property type="project" value="UniProtKB-UniRule"/>
</dbReference>
<keyword evidence="5 7" id="KW-0658">Purine biosynthesis</keyword>
<comment type="cofactor">
    <cofactor evidence="7 10">
        <name>Mg(2+)</name>
        <dbReference type="ChEBI" id="CHEBI:18420"/>
    </cofactor>
    <text evidence="7 10">Binds 1 Mg(2+) ion per subunit.</text>
</comment>
<feature type="binding site" evidence="7 11">
    <location>
        <position position="462"/>
    </location>
    <ligand>
        <name>[4Fe-4S] cluster</name>
        <dbReference type="ChEBI" id="CHEBI:49883"/>
    </ligand>
</feature>
<feature type="binding site" evidence="7 10">
    <location>
        <position position="312"/>
    </location>
    <ligand>
        <name>Mg(2+)</name>
        <dbReference type="ChEBI" id="CHEBI:18420"/>
    </ligand>
</feature>
<keyword evidence="6 7" id="KW-0315">Glutamine amidotransferase</keyword>
<comment type="catalytic activity">
    <reaction evidence="7 8">
        <text>5-phospho-beta-D-ribosylamine + L-glutamate + diphosphate = 5-phospho-alpha-D-ribose 1-diphosphate + L-glutamine + H2O</text>
        <dbReference type="Rhea" id="RHEA:14905"/>
        <dbReference type="ChEBI" id="CHEBI:15377"/>
        <dbReference type="ChEBI" id="CHEBI:29985"/>
        <dbReference type="ChEBI" id="CHEBI:33019"/>
        <dbReference type="ChEBI" id="CHEBI:58017"/>
        <dbReference type="ChEBI" id="CHEBI:58359"/>
        <dbReference type="ChEBI" id="CHEBI:58681"/>
        <dbReference type="EC" id="2.4.2.14"/>
    </reaction>
</comment>
<comment type="caution">
    <text evidence="13">The sequence shown here is derived from an EMBL/GenBank/DDBJ whole genome shotgun (WGS) entry which is preliminary data.</text>
</comment>
<evidence type="ECO:0000256" key="11">
    <source>
        <dbReference type="PIRSR" id="PIRSR000485-3"/>
    </source>
</evidence>
<feature type="binding site" evidence="7 11">
    <location>
        <position position="411"/>
    </location>
    <ligand>
        <name>[4Fe-4S] cluster</name>
        <dbReference type="ChEBI" id="CHEBI:49883"/>
    </ligand>
</feature>
<keyword evidence="7 11" id="KW-0411">Iron-sulfur</keyword>
<keyword evidence="7 10" id="KW-0460">Magnesium</keyword>
<feature type="binding site" evidence="7 10">
    <location>
        <position position="375"/>
    </location>
    <ligand>
        <name>Mg(2+)</name>
        <dbReference type="ChEBI" id="CHEBI:18420"/>
    </ligand>
</feature>
<evidence type="ECO:0000256" key="7">
    <source>
        <dbReference type="HAMAP-Rule" id="MF_01931"/>
    </source>
</evidence>
<evidence type="ECO:0000313" key="13">
    <source>
        <dbReference type="EMBL" id="MBR7833360.1"/>
    </source>
</evidence>
<dbReference type="GO" id="GO:0009113">
    <property type="term" value="P:purine nucleobase biosynthetic process"/>
    <property type="evidence" value="ECO:0007669"/>
    <property type="project" value="UniProtKB-UniRule"/>
</dbReference>
<comment type="function">
    <text evidence="7">Catalyzes the formation of phosphoribosylamine from phosphoribosylpyrophosphate (PRPP) and glutamine.</text>
</comment>
<gene>
    <name evidence="7" type="primary">purF</name>
    <name evidence="13" type="ORF">KDL01_08790</name>
</gene>
<dbReference type="InterPro" id="IPR005854">
    <property type="entry name" value="PurF"/>
</dbReference>
<dbReference type="RefSeq" id="WP_307846191.1">
    <property type="nucleotide sequence ID" value="NZ_JAGSOG010000028.1"/>
</dbReference>
<protein>
    <recommendedName>
        <fullName evidence="7">Amidophosphoribosyltransferase</fullName>
        <shortName evidence="7">ATase</shortName>
        <ecNumber evidence="7">2.4.2.14</ecNumber>
    </recommendedName>
    <alternativeName>
        <fullName evidence="7">Glutamine phosphoribosylpyrophosphate amidotransferase</fullName>
        <shortName evidence="7">GPATase</shortName>
    </alternativeName>
</protein>
<feature type="binding site" evidence="7 11">
    <location>
        <position position="465"/>
    </location>
    <ligand>
        <name>[4Fe-4S] cluster</name>
        <dbReference type="ChEBI" id="CHEBI:49883"/>
    </ligand>
</feature>
<feature type="binding site" evidence="7 11">
    <location>
        <position position="265"/>
    </location>
    <ligand>
        <name>[4Fe-4S] cluster</name>
        <dbReference type="ChEBI" id="CHEBI:49883"/>
    </ligand>
</feature>
<dbReference type="InterPro" id="IPR029055">
    <property type="entry name" value="Ntn_hydrolases_N"/>
</dbReference>